<keyword evidence="2" id="KW-1185">Reference proteome</keyword>
<protein>
    <submittedName>
        <fullName evidence="1">Ribosomal L1 domain-containing protein</fullName>
    </submittedName>
</protein>
<dbReference type="SUPFAM" id="SSF56808">
    <property type="entry name" value="Ribosomal protein L1"/>
    <property type="match status" value="1"/>
</dbReference>
<dbReference type="InterPro" id="IPR016095">
    <property type="entry name" value="Ribosomal_uL1_3-a/b-sand"/>
</dbReference>
<accession>A0A0V1CWE0</accession>
<dbReference type="EMBL" id="JYDI01000085">
    <property type="protein sequence ID" value="KRY53503.1"/>
    <property type="molecule type" value="Genomic_DNA"/>
</dbReference>
<dbReference type="Pfam" id="PF00687">
    <property type="entry name" value="Ribosomal_L1"/>
    <property type="match status" value="1"/>
</dbReference>
<dbReference type="AlphaFoldDB" id="A0A0V1CWE0"/>
<name>A0A0V1CWE0_TRIBR</name>
<dbReference type="InterPro" id="IPR028364">
    <property type="entry name" value="Ribosomal_uL1/biogenesis"/>
</dbReference>
<comment type="caution">
    <text evidence="1">The sequence shown here is derived from an EMBL/GenBank/DDBJ whole genome shotgun (WGS) entry which is preliminary data.</text>
</comment>
<dbReference type="Proteomes" id="UP000054653">
    <property type="component" value="Unassembled WGS sequence"/>
</dbReference>
<dbReference type="OrthoDB" id="10251727at2759"/>
<dbReference type="STRING" id="45882.A0A0V1CWE0"/>
<dbReference type="Gene3D" id="3.40.50.790">
    <property type="match status" value="1"/>
</dbReference>
<evidence type="ECO:0000313" key="2">
    <source>
        <dbReference type="Proteomes" id="UP000054653"/>
    </source>
</evidence>
<sequence length="474" mass="54504">MAKASHGRGDVDSFFFHNNNNNNNNLDGLGLFCILPRRPLLLTMLMMIDYHQPLSEILNSPLVSLQNWESNKRNNNSTTTTTINNNNLRLRRLLSIIHSAQARHCSLCNKCILTATLKRRASTMETINYDQVVNAMEALKKFLNETNAKQSNSKDDFFLDSNRDAKFVQVMIILKKVPKNFVGSVVQLRLPHPFVDPSSVSICLIVRDLSDNRRNYEYDKWSRHFKEMLQEKGVTDVDYVISFSHLIREYNTYEQKKKLAKSYDKFLMDNRLNQTSVNKHLGKVFKDLKKLPIMVDITKSGINDQIKKSLSVHCKIGLTSQCRDELVGNFRAIMEKWQISFPGGLSNVRTMYLVVDHLPPLPVYASFASANLVQFPKRPRRIPPPVVGELSTVVSDVQVRSHADGRVEFVDKKGKLKTTKNNSSTRLWYEQLKKKKRSERVGRQFRKYRKTKQAFLEANQVGNLATTMMTLGND</sequence>
<dbReference type="Gene3D" id="3.30.190.20">
    <property type="match status" value="1"/>
</dbReference>
<organism evidence="1 2">
    <name type="scientific">Trichinella britovi</name>
    <name type="common">Parasitic roundworm</name>
    <dbReference type="NCBI Taxonomy" id="45882"/>
    <lineage>
        <taxon>Eukaryota</taxon>
        <taxon>Metazoa</taxon>
        <taxon>Ecdysozoa</taxon>
        <taxon>Nematoda</taxon>
        <taxon>Enoplea</taxon>
        <taxon>Dorylaimia</taxon>
        <taxon>Trichinellida</taxon>
        <taxon>Trichinellidae</taxon>
        <taxon>Trichinella</taxon>
    </lineage>
</organism>
<gene>
    <name evidence="1" type="ORF">T03_1339</name>
</gene>
<reference evidence="1 2" key="1">
    <citation type="submission" date="2015-01" db="EMBL/GenBank/DDBJ databases">
        <title>Evolution of Trichinella species and genotypes.</title>
        <authorList>
            <person name="Korhonen P.K."/>
            <person name="Edoardo P."/>
            <person name="Giuseppe L.R."/>
            <person name="Gasser R.B."/>
        </authorList>
    </citation>
    <scope>NUCLEOTIDE SEQUENCE [LARGE SCALE GENOMIC DNA]</scope>
    <source>
        <strain evidence="1">ISS120</strain>
    </source>
</reference>
<evidence type="ECO:0000313" key="1">
    <source>
        <dbReference type="EMBL" id="KRY53503.1"/>
    </source>
</evidence>
<dbReference type="InterPro" id="IPR023674">
    <property type="entry name" value="Ribosomal_uL1-like"/>
</dbReference>
<proteinExistence type="predicted"/>